<sequence length="78" mass="7984">MTISLAGAIGAAVGLYVGWLDWKILKGMLQAAETKNRQAGGDGGVAARHKALLGALIFGVPVFGFPIIGYWAASQLAG</sequence>
<dbReference type="OrthoDB" id="7679234at2"/>
<evidence type="ECO:0000313" key="3">
    <source>
        <dbReference type="Proteomes" id="UP000048926"/>
    </source>
</evidence>
<protein>
    <submittedName>
        <fullName evidence="2">Uncharacterized protein</fullName>
    </submittedName>
</protein>
<accession>A0A0M6XZP6</accession>
<evidence type="ECO:0000313" key="2">
    <source>
        <dbReference type="EMBL" id="CTQ42498.1"/>
    </source>
</evidence>
<evidence type="ECO:0000256" key="1">
    <source>
        <dbReference type="SAM" id="Phobius"/>
    </source>
</evidence>
<dbReference type="EMBL" id="CXST01000001">
    <property type="protein sequence ID" value="CTQ42498.1"/>
    <property type="molecule type" value="Genomic_DNA"/>
</dbReference>
<feature type="transmembrane region" description="Helical" evidence="1">
    <location>
        <begin position="6"/>
        <end position="25"/>
    </location>
</feature>
<organism evidence="2 3">
    <name type="scientific">Roseibium aggregatum</name>
    <dbReference type="NCBI Taxonomy" id="187304"/>
    <lineage>
        <taxon>Bacteria</taxon>
        <taxon>Pseudomonadati</taxon>
        <taxon>Pseudomonadota</taxon>
        <taxon>Alphaproteobacteria</taxon>
        <taxon>Hyphomicrobiales</taxon>
        <taxon>Stappiaceae</taxon>
        <taxon>Roseibium</taxon>
    </lineage>
</organism>
<keyword evidence="1" id="KW-0472">Membrane</keyword>
<proteinExistence type="predicted"/>
<dbReference type="KEGG" id="lagg:B0E33_25525"/>
<feature type="transmembrane region" description="Helical" evidence="1">
    <location>
        <begin position="51"/>
        <end position="73"/>
    </location>
</feature>
<keyword evidence="3" id="KW-1185">Reference proteome</keyword>
<keyword evidence="1" id="KW-1133">Transmembrane helix</keyword>
<gene>
    <name evidence="2" type="ORF">LAL4801_00926</name>
</gene>
<dbReference type="RefSeq" id="WP_055654520.1">
    <property type="nucleotide sequence ID" value="NZ_CP087156.1"/>
</dbReference>
<dbReference type="Proteomes" id="UP000048926">
    <property type="component" value="Unassembled WGS sequence"/>
</dbReference>
<dbReference type="STRING" id="187304.B0E33_25525"/>
<name>A0A0M6XZP6_9HYPH</name>
<dbReference type="AlphaFoldDB" id="A0A0M6XZP6"/>
<keyword evidence="1" id="KW-0812">Transmembrane</keyword>
<reference evidence="3" key="1">
    <citation type="submission" date="2015-07" db="EMBL/GenBank/DDBJ databases">
        <authorList>
            <person name="Rodrigo-Torres Lidia"/>
            <person name="Arahal R.David."/>
        </authorList>
    </citation>
    <scope>NUCLEOTIDE SEQUENCE [LARGE SCALE GENOMIC DNA]</scope>
    <source>
        <strain evidence="3">CECT 4801</strain>
    </source>
</reference>